<dbReference type="InterPro" id="IPR003492">
    <property type="entry name" value="Battenin_disease_Cln3"/>
</dbReference>
<dbReference type="GO" id="GO:0005765">
    <property type="term" value="C:lysosomal membrane"/>
    <property type="evidence" value="ECO:0007669"/>
    <property type="project" value="UniProtKB-SubCell"/>
</dbReference>
<comment type="caution">
    <text evidence="7">Lacks conserved residue(s) required for the propagation of feature annotation.</text>
</comment>
<dbReference type="Gene3D" id="1.20.1250.20">
    <property type="entry name" value="MFS general substrate transporter like domains"/>
    <property type="match status" value="1"/>
</dbReference>
<proteinExistence type="inferred from homology"/>
<dbReference type="PANTHER" id="PTHR10981">
    <property type="entry name" value="BATTENIN"/>
    <property type="match status" value="1"/>
</dbReference>
<evidence type="ECO:0000256" key="3">
    <source>
        <dbReference type="ARBA" id="ARBA00022448"/>
    </source>
</evidence>
<keyword evidence="3" id="KW-0813">Transport</keyword>
<keyword evidence="5 7" id="KW-1133">Transmembrane helix</keyword>
<dbReference type="EMBL" id="JAHQIW010002475">
    <property type="protein sequence ID" value="KAJ1355412.1"/>
    <property type="molecule type" value="Genomic_DNA"/>
</dbReference>
<sequence>MSRTPSALDTIATWSSGTGMAGIASSFSYAGLTDRRLLALSPSQAMLVMLVVPVFFHVYVSFFVEENFFVLLEHNETMKKVGSIKSNKLSDLTTKGKLDQQSSTLPSSLDTVDDRKTWAQRQSIIKSLLRYMLPMSLTYFAEYLINQGLLELMVFDCKHGFGTTPASQYRWYQVLYQVGVFVSRSSIKIVQLNMTVITLLPVLQLLNTAFFILNAIYAFVPSFAIVCVIVLYEGFIGGGSYVNTFHHIHKTIDPSIREFALSTVTTADSFGILVAAIVAIPVHNSICALQWYHA</sequence>
<evidence type="ECO:0000256" key="7">
    <source>
        <dbReference type="RuleBase" id="RU361113"/>
    </source>
</evidence>
<comment type="similarity">
    <text evidence="2 7">Belongs to the battenin family.</text>
</comment>
<keyword evidence="9" id="KW-1185">Reference proteome</keyword>
<dbReference type="PANTHER" id="PTHR10981:SF0">
    <property type="entry name" value="BATTENIN"/>
    <property type="match status" value="1"/>
</dbReference>
<keyword evidence="4 7" id="KW-0812">Transmembrane</keyword>
<feature type="transmembrane region" description="Helical" evidence="7">
    <location>
        <begin position="209"/>
        <end position="232"/>
    </location>
</feature>
<evidence type="ECO:0000256" key="5">
    <source>
        <dbReference type="ARBA" id="ARBA00022989"/>
    </source>
</evidence>
<dbReference type="SUPFAM" id="SSF103473">
    <property type="entry name" value="MFS general substrate transporter"/>
    <property type="match status" value="1"/>
</dbReference>
<comment type="caution">
    <text evidence="8">The sequence shown here is derived from an EMBL/GenBank/DDBJ whole genome shotgun (WGS) entry which is preliminary data.</text>
</comment>
<feature type="transmembrane region" description="Helical" evidence="7">
    <location>
        <begin position="44"/>
        <end position="64"/>
    </location>
</feature>
<keyword evidence="7" id="KW-0458">Lysosome</keyword>
<keyword evidence="6 7" id="KW-0472">Membrane</keyword>
<dbReference type="Pfam" id="PF02487">
    <property type="entry name" value="CLN3"/>
    <property type="match status" value="1"/>
</dbReference>
<evidence type="ECO:0000313" key="9">
    <source>
        <dbReference type="Proteomes" id="UP001196413"/>
    </source>
</evidence>
<name>A0AAD5MB60_PARTN</name>
<protein>
    <recommendedName>
        <fullName evidence="7">Battenin</fullName>
    </recommendedName>
</protein>
<evidence type="ECO:0000256" key="4">
    <source>
        <dbReference type="ARBA" id="ARBA00022692"/>
    </source>
</evidence>
<evidence type="ECO:0000313" key="8">
    <source>
        <dbReference type="EMBL" id="KAJ1355412.1"/>
    </source>
</evidence>
<dbReference type="Proteomes" id="UP001196413">
    <property type="component" value="Unassembled WGS sequence"/>
</dbReference>
<evidence type="ECO:0000256" key="2">
    <source>
        <dbReference type="ARBA" id="ARBA00007467"/>
    </source>
</evidence>
<comment type="subcellular location">
    <subcellularLocation>
        <location evidence="1">Endomembrane system</location>
        <topology evidence="1">Multi-pass membrane protein</topology>
    </subcellularLocation>
    <subcellularLocation>
        <location evidence="7">Lysosome membrane</location>
        <topology evidence="7">Multi-pass membrane protein</topology>
    </subcellularLocation>
</comment>
<evidence type="ECO:0000256" key="6">
    <source>
        <dbReference type="ARBA" id="ARBA00023136"/>
    </source>
</evidence>
<dbReference type="GO" id="GO:0007040">
    <property type="term" value="P:lysosome organization"/>
    <property type="evidence" value="ECO:0007669"/>
    <property type="project" value="TreeGrafter"/>
</dbReference>
<dbReference type="GO" id="GO:0051453">
    <property type="term" value="P:regulation of intracellular pH"/>
    <property type="evidence" value="ECO:0007669"/>
    <property type="project" value="TreeGrafter"/>
</dbReference>
<feature type="transmembrane region" description="Helical" evidence="7">
    <location>
        <begin position="12"/>
        <end position="32"/>
    </location>
</feature>
<gene>
    <name evidence="8" type="ORF">KIN20_012806</name>
</gene>
<organism evidence="8 9">
    <name type="scientific">Parelaphostrongylus tenuis</name>
    <name type="common">Meningeal worm</name>
    <dbReference type="NCBI Taxonomy" id="148309"/>
    <lineage>
        <taxon>Eukaryota</taxon>
        <taxon>Metazoa</taxon>
        <taxon>Ecdysozoa</taxon>
        <taxon>Nematoda</taxon>
        <taxon>Chromadorea</taxon>
        <taxon>Rhabditida</taxon>
        <taxon>Rhabditina</taxon>
        <taxon>Rhabditomorpha</taxon>
        <taxon>Strongyloidea</taxon>
        <taxon>Metastrongylidae</taxon>
        <taxon>Parelaphostrongylus</taxon>
    </lineage>
</organism>
<reference evidence="8" key="1">
    <citation type="submission" date="2021-06" db="EMBL/GenBank/DDBJ databases">
        <title>Parelaphostrongylus tenuis whole genome reference sequence.</title>
        <authorList>
            <person name="Garwood T.J."/>
            <person name="Larsen P.A."/>
            <person name="Fountain-Jones N.M."/>
            <person name="Garbe J.R."/>
            <person name="Macchietto M.G."/>
            <person name="Kania S.A."/>
            <person name="Gerhold R.W."/>
            <person name="Richards J.E."/>
            <person name="Wolf T.M."/>
        </authorList>
    </citation>
    <scope>NUCLEOTIDE SEQUENCE</scope>
    <source>
        <strain evidence="8">MNPRO001-30</strain>
        <tissue evidence="8">Meninges</tissue>
    </source>
</reference>
<dbReference type="InterPro" id="IPR036259">
    <property type="entry name" value="MFS_trans_sf"/>
</dbReference>
<dbReference type="AlphaFoldDB" id="A0AAD5MB60"/>
<dbReference type="PRINTS" id="PR01315">
    <property type="entry name" value="BATTENIN"/>
</dbReference>
<evidence type="ECO:0000256" key="1">
    <source>
        <dbReference type="ARBA" id="ARBA00004127"/>
    </source>
</evidence>
<dbReference type="GO" id="GO:0012505">
    <property type="term" value="C:endomembrane system"/>
    <property type="evidence" value="ECO:0007669"/>
    <property type="project" value="UniProtKB-SubCell"/>
</dbReference>
<accession>A0AAD5MB60</accession>